<dbReference type="EMBL" id="JBBNAE010000002">
    <property type="protein sequence ID" value="KAK9144496.1"/>
    <property type="molecule type" value="Genomic_DNA"/>
</dbReference>
<reference evidence="1 2" key="1">
    <citation type="submission" date="2024-01" db="EMBL/GenBank/DDBJ databases">
        <title>Genome assemblies of Stephania.</title>
        <authorList>
            <person name="Yang L."/>
        </authorList>
    </citation>
    <scope>NUCLEOTIDE SEQUENCE [LARGE SCALE GENOMIC DNA]</scope>
    <source>
        <strain evidence="1">QJT</strain>
        <tissue evidence="1">Leaf</tissue>
    </source>
</reference>
<comment type="caution">
    <text evidence="1">The sequence shown here is derived from an EMBL/GenBank/DDBJ whole genome shotgun (WGS) entry which is preliminary data.</text>
</comment>
<evidence type="ECO:0000313" key="1">
    <source>
        <dbReference type="EMBL" id="KAK9144496.1"/>
    </source>
</evidence>
<sequence>MSLGIELETFRTTDTIPPSPLLLNQPVPIVVGEVVVSTSCFNRTMHEMEQLEAGAMEQYCKSLGP</sequence>
<name>A0AAP0K270_9MAGN</name>
<keyword evidence="2" id="KW-1185">Reference proteome</keyword>
<protein>
    <submittedName>
        <fullName evidence="1">Uncharacterized protein</fullName>
    </submittedName>
</protein>
<accession>A0AAP0K270</accession>
<proteinExistence type="predicted"/>
<dbReference type="AlphaFoldDB" id="A0AAP0K270"/>
<organism evidence="1 2">
    <name type="scientific">Stephania japonica</name>
    <dbReference type="NCBI Taxonomy" id="461633"/>
    <lineage>
        <taxon>Eukaryota</taxon>
        <taxon>Viridiplantae</taxon>
        <taxon>Streptophyta</taxon>
        <taxon>Embryophyta</taxon>
        <taxon>Tracheophyta</taxon>
        <taxon>Spermatophyta</taxon>
        <taxon>Magnoliopsida</taxon>
        <taxon>Ranunculales</taxon>
        <taxon>Menispermaceae</taxon>
        <taxon>Menispermoideae</taxon>
        <taxon>Cissampelideae</taxon>
        <taxon>Stephania</taxon>
    </lineage>
</organism>
<gene>
    <name evidence="1" type="ORF">Sjap_004399</name>
</gene>
<evidence type="ECO:0000313" key="2">
    <source>
        <dbReference type="Proteomes" id="UP001417504"/>
    </source>
</evidence>
<dbReference type="Proteomes" id="UP001417504">
    <property type="component" value="Unassembled WGS sequence"/>
</dbReference>